<organism evidence="2 3">
    <name type="scientific">Bradyrhizobium elkanii</name>
    <dbReference type="NCBI Taxonomy" id="29448"/>
    <lineage>
        <taxon>Bacteria</taxon>
        <taxon>Pseudomonadati</taxon>
        <taxon>Pseudomonadota</taxon>
        <taxon>Alphaproteobacteria</taxon>
        <taxon>Hyphomicrobiales</taxon>
        <taxon>Nitrobacteraceae</taxon>
        <taxon>Bradyrhizobium</taxon>
    </lineage>
</organism>
<dbReference type="Gene3D" id="3.40.50.300">
    <property type="entry name" value="P-loop containing nucleotide triphosphate hydrolases"/>
    <property type="match status" value="1"/>
</dbReference>
<comment type="caution">
    <text evidence="2">The sequence shown here is derived from an EMBL/GenBank/DDBJ whole genome shotgun (WGS) entry which is preliminary data.</text>
</comment>
<name>A0ABV4EQD4_BRAEL</name>
<dbReference type="EMBL" id="JBGBZA010000001">
    <property type="protein sequence ID" value="MEY9313345.1"/>
    <property type="molecule type" value="Genomic_DNA"/>
</dbReference>
<evidence type="ECO:0000313" key="3">
    <source>
        <dbReference type="Proteomes" id="UP001565471"/>
    </source>
</evidence>
<keyword evidence="3" id="KW-1185">Reference proteome</keyword>
<protein>
    <submittedName>
        <fullName evidence="2">Uncharacterized protein</fullName>
    </submittedName>
</protein>
<accession>A0ABV4EQD4</accession>
<dbReference type="Pfam" id="PF02534">
    <property type="entry name" value="T4SS-DNA_transf"/>
    <property type="match status" value="1"/>
</dbReference>
<proteinExistence type="predicted"/>
<dbReference type="Proteomes" id="UP001565471">
    <property type="component" value="Unassembled WGS sequence"/>
</dbReference>
<feature type="compositionally biased region" description="Low complexity" evidence="1">
    <location>
        <begin position="41"/>
        <end position="52"/>
    </location>
</feature>
<gene>
    <name evidence="2" type="ORF">ABIF29_000144</name>
</gene>
<sequence>MRRANHSKAASRISFTAINEPEAADYMSKRCGDTTVEVDLRSQSSQTSASSRTRSKQLARRPLIMPHEAAHANRQTNRLHGRQSAAAIRPLFSPTDACMYQMASFYRKQGFGTSMTIERCVHDLREDRHAHARRPRAGSGSAALAARVEPSPKGLAHALGAVIARKMVPGDLRAGTRSSPPPSRTQRAPASPRRAAGAAGAL</sequence>
<evidence type="ECO:0000313" key="2">
    <source>
        <dbReference type="EMBL" id="MEY9313345.1"/>
    </source>
</evidence>
<evidence type="ECO:0000256" key="1">
    <source>
        <dbReference type="SAM" id="MobiDB-lite"/>
    </source>
</evidence>
<feature type="region of interest" description="Disordered" evidence="1">
    <location>
        <begin position="170"/>
        <end position="202"/>
    </location>
</feature>
<feature type="region of interest" description="Disordered" evidence="1">
    <location>
        <begin position="39"/>
        <end position="82"/>
    </location>
</feature>
<feature type="compositionally biased region" description="Low complexity" evidence="1">
    <location>
        <begin position="173"/>
        <end position="202"/>
    </location>
</feature>
<reference evidence="2 3" key="1">
    <citation type="submission" date="2024-07" db="EMBL/GenBank/DDBJ databases">
        <title>Genomic Encyclopedia of Type Strains, Phase V (KMG-V): Genome sequencing to study the core and pangenomes of soil and plant-associated prokaryotes.</title>
        <authorList>
            <person name="Whitman W."/>
        </authorList>
    </citation>
    <scope>NUCLEOTIDE SEQUENCE [LARGE SCALE GENOMIC DNA]</scope>
    <source>
        <strain evidence="2 3">USDA 415</strain>
    </source>
</reference>
<dbReference type="InterPro" id="IPR027417">
    <property type="entry name" value="P-loop_NTPase"/>
</dbReference>
<dbReference type="InterPro" id="IPR003688">
    <property type="entry name" value="TraG/VirD4"/>
</dbReference>